<organism evidence="1 2">
    <name type="scientific">Portunus trituberculatus</name>
    <name type="common">Swimming crab</name>
    <name type="synonym">Neptunus trituberculatus</name>
    <dbReference type="NCBI Taxonomy" id="210409"/>
    <lineage>
        <taxon>Eukaryota</taxon>
        <taxon>Metazoa</taxon>
        <taxon>Ecdysozoa</taxon>
        <taxon>Arthropoda</taxon>
        <taxon>Crustacea</taxon>
        <taxon>Multicrustacea</taxon>
        <taxon>Malacostraca</taxon>
        <taxon>Eumalacostraca</taxon>
        <taxon>Eucarida</taxon>
        <taxon>Decapoda</taxon>
        <taxon>Pleocyemata</taxon>
        <taxon>Brachyura</taxon>
        <taxon>Eubrachyura</taxon>
        <taxon>Portunoidea</taxon>
        <taxon>Portunidae</taxon>
        <taxon>Portuninae</taxon>
        <taxon>Portunus</taxon>
    </lineage>
</organism>
<dbReference type="Proteomes" id="UP000324222">
    <property type="component" value="Unassembled WGS sequence"/>
</dbReference>
<name>A0A5B7JEH7_PORTR</name>
<accession>A0A5B7JEH7</accession>
<comment type="caution">
    <text evidence="1">The sequence shown here is derived from an EMBL/GenBank/DDBJ whole genome shotgun (WGS) entry which is preliminary data.</text>
</comment>
<proteinExistence type="predicted"/>
<protein>
    <submittedName>
        <fullName evidence="1">Uncharacterized protein</fullName>
    </submittedName>
</protein>
<evidence type="ECO:0000313" key="1">
    <source>
        <dbReference type="EMBL" id="MPC95160.1"/>
    </source>
</evidence>
<reference evidence="1 2" key="1">
    <citation type="submission" date="2019-05" db="EMBL/GenBank/DDBJ databases">
        <title>Another draft genome of Portunus trituberculatus and its Hox gene families provides insights of decapod evolution.</title>
        <authorList>
            <person name="Jeong J.-H."/>
            <person name="Song I."/>
            <person name="Kim S."/>
            <person name="Choi T."/>
            <person name="Kim D."/>
            <person name="Ryu S."/>
            <person name="Kim W."/>
        </authorList>
    </citation>
    <scope>NUCLEOTIDE SEQUENCE [LARGE SCALE GENOMIC DNA]</scope>
    <source>
        <tissue evidence="1">Muscle</tissue>
    </source>
</reference>
<sequence length="72" mass="8075">MRGWGAPQGRRRCDLALREEKRDTSARVRLMKTSGSDPTIHRLTPRAECLQSLTAYPPLLTSVGPLSDRLID</sequence>
<dbReference type="EMBL" id="VSRR010101213">
    <property type="protein sequence ID" value="MPC95160.1"/>
    <property type="molecule type" value="Genomic_DNA"/>
</dbReference>
<dbReference type="AlphaFoldDB" id="A0A5B7JEH7"/>
<evidence type="ECO:0000313" key="2">
    <source>
        <dbReference type="Proteomes" id="UP000324222"/>
    </source>
</evidence>
<gene>
    <name evidence="1" type="ORF">E2C01_090357</name>
</gene>
<keyword evidence="2" id="KW-1185">Reference proteome</keyword>